<feature type="region of interest" description="Disordered" evidence="1">
    <location>
        <begin position="32"/>
        <end position="200"/>
    </location>
</feature>
<keyword evidence="2" id="KW-0812">Transmembrane</keyword>
<dbReference type="AlphaFoldDB" id="A0A7W3XY29"/>
<dbReference type="EMBL" id="VKHS01000564">
    <property type="protein sequence ID" value="MBB0231594.1"/>
    <property type="molecule type" value="Genomic_DNA"/>
</dbReference>
<feature type="signal peptide" evidence="3">
    <location>
        <begin position="1"/>
        <end position="33"/>
    </location>
</feature>
<evidence type="ECO:0000256" key="1">
    <source>
        <dbReference type="SAM" id="MobiDB-lite"/>
    </source>
</evidence>
<feature type="compositionally biased region" description="Acidic residues" evidence="1">
    <location>
        <begin position="51"/>
        <end position="71"/>
    </location>
</feature>
<dbReference type="Proteomes" id="UP000530234">
    <property type="component" value="Unassembled WGS sequence"/>
</dbReference>
<feature type="compositionally biased region" description="Gly residues" evidence="1">
    <location>
        <begin position="72"/>
        <end position="157"/>
    </location>
</feature>
<evidence type="ECO:0000256" key="2">
    <source>
        <dbReference type="SAM" id="Phobius"/>
    </source>
</evidence>
<keyword evidence="2" id="KW-0472">Membrane</keyword>
<gene>
    <name evidence="4" type="ORF">FOE67_19325</name>
</gene>
<evidence type="ECO:0000313" key="4">
    <source>
        <dbReference type="EMBL" id="MBB0231594.1"/>
    </source>
</evidence>
<comment type="caution">
    <text evidence="4">The sequence shown here is derived from an EMBL/GenBank/DDBJ whole genome shotgun (WGS) entry which is preliminary data.</text>
</comment>
<accession>A0A7W3XY29</accession>
<dbReference type="RefSeq" id="WP_182666115.1">
    <property type="nucleotide sequence ID" value="NZ_VKHS01000564.1"/>
</dbReference>
<keyword evidence="3" id="KW-0732">Signal</keyword>
<protein>
    <submittedName>
        <fullName evidence="4">Uncharacterized protein</fullName>
    </submittedName>
</protein>
<organism evidence="4 5">
    <name type="scientific">Streptomyces calidiresistens</name>
    <dbReference type="NCBI Taxonomy" id="1485586"/>
    <lineage>
        <taxon>Bacteria</taxon>
        <taxon>Bacillati</taxon>
        <taxon>Actinomycetota</taxon>
        <taxon>Actinomycetes</taxon>
        <taxon>Kitasatosporales</taxon>
        <taxon>Streptomycetaceae</taxon>
        <taxon>Streptomyces</taxon>
    </lineage>
</organism>
<keyword evidence="5" id="KW-1185">Reference proteome</keyword>
<name>A0A7W3XY29_9ACTN</name>
<feature type="transmembrane region" description="Helical" evidence="2">
    <location>
        <begin position="206"/>
        <end position="225"/>
    </location>
</feature>
<proteinExistence type="predicted"/>
<feature type="chain" id="PRO_5030691246" evidence="3">
    <location>
        <begin position="34"/>
        <end position="236"/>
    </location>
</feature>
<evidence type="ECO:0000313" key="5">
    <source>
        <dbReference type="Proteomes" id="UP000530234"/>
    </source>
</evidence>
<reference evidence="5" key="1">
    <citation type="submission" date="2019-10" db="EMBL/GenBank/DDBJ databases">
        <title>Streptomyces sp. nov., a novel actinobacterium isolated from alkaline environment.</title>
        <authorList>
            <person name="Golinska P."/>
        </authorList>
    </citation>
    <scope>NUCLEOTIDE SEQUENCE [LARGE SCALE GENOMIC DNA]</scope>
    <source>
        <strain evidence="5">DSM 42108</strain>
    </source>
</reference>
<sequence>MANSRIRIAAARVAAGAVFAAGASFAVAGVAQAEDGDPTPPPAECNPILEPDCDNEGGGDEGGDQGGDEGGDGGPGTPGGGDEGADGGPGTPGGGDEGADGGPGTPGGGDEGGTGGPGTPGTSGGNGGDTGTSGGDTGTSGGTGGNGGDTGSTGGNGSPQLSGGQEGLEAPEAEEGLTPPVQNNPTTDGGEERGELAETGASGGDMLLLIGAATMIAGGVAFRYLPKIVTKGSATA</sequence>
<evidence type="ECO:0000256" key="3">
    <source>
        <dbReference type="SAM" id="SignalP"/>
    </source>
</evidence>
<keyword evidence="2" id="KW-1133">Transmembrane helix</keyword>